<dbReference type="InParanoid" id="A0A078AJM7"/>
<dbReference type="InterPro" id="IPR029063">
    <property type="entry name" value="SAM-dependent_MTases_sf"/>
</dbReference>
<evidence type="ECO:0000256" key="1">
    <source>
        <dbReference type="ARBA" id="ARBA00022603"/>
    </source>
</evidence>
<feature type="domain" description="Methyltransferase" evidence="3">
    <location>
        <begin position="64"/>
        <end position="160"/>
    </location>
</feature>
<evidence type="ECO:0000259" key="3">
    <source>
        <dbReference type="Pfam" id="PF13649"/>
    </source>
</evidence>
<dbReference type="AlphaFoldDB" id="A0A078AJM7"/>
<dbReference type="PANTHER" id="PTHR43861">
    <property type="entry name" value="TRANS-ACONITATE 2-METHYLTRANSFERASE-RELATED"/>
    <property type="match status" value="1"/>
</dbReference>
<dbReference type="EMBL" id="CCKQ01010171">
    <property type="protein sequence ID" value="CDW81677.1"/>
    <property type="molecule type" value="Genomic_DNA"/>
</dbReference>
<sequence>MEQIALVENQTNTTYQRQVQERESDDTYAEIVQKYKKSKMVPWRKFVETPSFMKLVGQLTNEDVIDLACGEGFYTRKLRQITTGKVFGLDYCQNFIKMAIWQQGAANDIDFRQVDCSLPITNIPYQFDLVTPTFLLQNAQSEEKFEQMVQNIWNLCKPGGRVCGLNGSPFIPREQFDKDEKYGQVLSSNSDSYYKNNASEYSVRLFDKVADLDISLKVMWFSGEYYEQIFKKVGFQNFRWVQMELFENTDDIEYWKDFLTNGLILMFEAFKPLIMN</sequence>
<proteinExistence type="predicted"/>
<keyword evidence="2" id="KW-0808">Transferase</keyword>
<dbReference type="GO" id="GO:0008168">
    <property type="term" value="F:methyltransferase activity"/>
    <property type="evidence" value="ECO:0007669"/>
    <property type="project" value="UniProtKB-KW"/>
</dbReference>
<dbReference type="PANTHER" id="PTHR43861:SF1">
    <property type="entry name" value="TRANS-ACONITATE 2-METHYLTRANSFERASE"/>
    <property type="match status" value="1"/>
</dbReference>
<protein>
    <recommendedName>
        <fullName evidence="3">Methyltransferase domain-containing protein</fullName>
    </recommendedName>
</protein>
<dbReference type="OrthoDB" id="66144at2759"/>
<dbReference type="GO" id="GO:0032259">
    <property type="term" value="P:methylation"/>
    <property type="evidence" value="ECO:0007669"/>
    <property type="project" value="UniProtKB-KW"/>
</dbReference>
<evidence type="ECO:0000256" key="2">
    <source>
        <dbReference type="ARBA" id="ARBA00022679"/>
    </source>
</evidence>
<dbReference type="Gene3D" id="3.40.50.150">
    <property type="entry name" value="Vaccinia Virus protein VP39"/>
    <property type="match status" value="1"/>
</dbReference>
<dbReference type="CDD" id="cd02440">
    <property type="entry name" value="AdoMet_MTases"/>
    <property type="match status" value="1"/>
</dbReference>
<dbReference type="InterPro" id="IPR041698">
    <property type="entry name" value="Methyltransf_25"/>
</dbReference>
<gene>
    <name evidence="4" type="primary">Contig18926.g20077</name>
    <name evidence="4" type="ORF">STYLEM_10700</name>
</gene>
<reference evidence="4 5" key="1">
    <citation type="submission" date="2014-06" db="EMBL/GenBank/DDBJ databases">
        <authorList>
            <person name="Swart Estienne"/>
        </authorList>
    </citation>
    <scope>NUCLEOTIDE SEQUENCE [LARGE SCALE GENOMIC DNA]</scope>
    <source>
        <strain evidence="4 5">130c</strain>
    </source>
</reference>
<name>A0A078AJM7_STYLE</name>
<dbReference type="Proteomes" id="UP000039865">
    <property type="component" value="Unassembled WGS sequence"/>
</dbReference>
<evidence type="ECO:0000313" key="5">
    <source>
        <dbReference type="Proteomes" id="UP000039865"/>
    </source>
</evidence>
<keyword evidence="5" id="KW-1185">Reference proteome</keyword>
<accession>A0A078AJM7</accession>
<evidence type="ECO:0000313" key="4">
    <source>
        <dbReference type="EMBL" id="CDW81677.1"/>
    </source>
</evidence>
<keyword evidence="1" id="KW-0489">Methyltransferase</keyword>
<organism evidence="4 5">
    <name type="scientific">Stylonychia lemnae</name>
    <name type="common">Ciliate</name>
    <dbReference type="NCBI Taxonomy" id="5949"/>
    <lineage>
        <taxon>Eukaryota</taxon>
        <taxon>Sar</taxon>
        <taxon>Alveolata</taxon>
        <taxon>Ciliophora</taxon>
        <taxon>Intramacronucleata</taxon>
        <taxon>Spirotrichea</taxon>
        <taxon>Stichotrichia</taxon>
        <taxon>Sporadotrichida</taxon>
        <taxon>Oxytrichidae</taxon>
        <taxon>Stylonychinae</taxon>
        <taxon>Stylonychia</taxon>
    </lineage>
</organism>
<dbReference type="Pfam" id="PF13649">
    <property type="entry name" value="Methyltransf_25"/>
    <property type="match status" value="1"/>
</dbReference>
<dbReference type="SUPFAM" id="SSF53335">
    <property type="entry name" value="S-adenosyl-L-methionine-dependent methyltransferases"/>
    <property type="match status" value="1"/>
</dbReference>